<comment type="caution">
    <text evidence="2">The sequence shown here is derived from an EMBL/GenBank/DDBJ whole genome shotgun (WGS) entry which is preliminary data.</text>
</comment>
<evidence type="ECO:0000313" key="2">
    <source>
        <dbReference type="EMBL" id="MBK1854392.1"/>
    </source>
</evidence>
<name>A0AAE2SBH4_9BACT</name>
<gene>
    <name evidence="2" type="ORF">JIN83_05450</name>
</gene>
<dbReference type="EMBL" id="JAENIG010000003">
    <property type="protein sequence ID" value="MBK1854392.1"/>
    <property type="molecule type" value="Genomic_DNA"/>
</dbReference>
<sequence length="233" mass="25801">MLLAFQLFGFSHLGVLALLFVIAYLLIRRCRKEPHASRTHAVLALLAFLCFASYPMSQAALAAVDDSYQLDSHLPFHLCDVAAIICGFALTTRKPLLCELAYFWGLAGTLQGLLTPNLGHDFPSPIFITFFLMHGVIVITALLLPLGLGWRPREGAVRRVFLGVLVYAAFAFAINALLDTNFGFLMHKPEQASLLDVMGAWPWYVICLIVVAGILFYLLSLPFKRSNESALKN</sequence>
<keyword evidence="1" id="KW-0472">Membrane</keyword>
<protein>
    <submittedName>
        <fullName evidence="2">TIGR02206 family membrane protein</fullName>
    </submittedName>
</protein>
<reference evidence="2" key="1">
    <citation type="submission" date="2021-01" db="EMBL/GenBank/DDBJ databases">
        <title>Modified the classification status of verrucomicrobia.</title>
        <authorList>
            <person name="Feng X."/>
        </authorList>
    </citation>
    <scope>NUCLEOTIDE SEQUENCE</scope>
    <source>
        <strain evidence="2">5K15</strain>
    </source>
</reference>
<dbReference type="Pfam" id="PF14808">
    <property type="entry name" value="TMEM164"/>
    <property type="match status" value="1"/>
</dbReference>
<evidence type="ECO:0000256" key="1">
    <source>
        <dbReference type="SAM" id="Phobius"/>
    </source>
</evidence>
<evidence type="ECO:0000313" key="3">
    <source>
        <dbReference type="Proteomes" id="UP000634206"/>
    </source>
</evidence>
<dbReference type="NCBIfam" id="TIGR02206">
    <property type="entry name" value="intg_mem_TP0381"/>
    <property type="match status" value="1"/>
</dbReference>
<keyword evidence="1" id="KW-0812">Transmembrane</keyword>
<dbReference type="Proteomes" id="UP000634206">
    <property type="component" value="Unassembled WGS sequence"/>
</dbReference>
<dbReference type="RefSeq" id="WP_309488999.1">
    <property type="nucleotide sequence ID" value="NZ_JAENIG010000003.1"/>
</dbReference>
<keyword evidence="3" id="KW-1185">Reference proteome</keyword>
<feature type="transmembrane region" description="Helical" evidence="1">
    <location>
        <begin position="160"/>
        <end position="178"/>
    </location>
</feature>
<feature type="transmembrane region" description="Helical" evidence="1">
    <location>
        <begin position="126"/>
        <end position="148"/>
    </location>
</feature>
<accession>A0AAE2SBH4</accession>
<proteinExistence type="predicted"/>
<organism evidence="2 3">
    <name type="scientific">Oceaniferula flava</name>
    <dbReference type="NCBI Taxonomy" id="2800421"/>
    <lineage>
        <taxon>Bacteria</taxon>
        <taxon>Pseudomonadati</taxon>
        <taxon>Verrucomicrobiota</taxon>
        <taxon>Verrucomicrobiia</taxon>
        <taxon>Verrucomicrobiales</taxon>
        <taxon>Verrucomicrobiaceae</taxon>
        <taxon>Oceaniferula</taxon>
    </lineage>
</organism>
<dbReference type="AlphaFoldDB" id="A0AAE2SBH4"/>
<feature type="transmembrane region" description="Helical" evidence="1">
    <location>
        <begin position="6"/>
        <end position="27"/>
    </location>
</feature>
<feature type="transmembrane region" description="Helical" evidence="1">
    <location>
        <begin position="39"/>
        <end position="62"/>
    </location>
</feature>
<dbReference type="InterPro" id="IPR011737">
    <property type="entry name" value="CHP02206_TP0381"/>
</dbReference>
<feature type="transmembrane region" description="Helical" evidence="1">
    <location>
        <begin position="198"/>
        <end position="219"/>
    </location>
</feature>
<keyword evidence="1" id="KW-1133">Transmembrane helix</keyword>